<dbReference type="AlphaFoldDB" id="D3RV89"/>
<reference evidence="1 2" key="1">
    <citation type="journal article" date="2011" name="Stand. Genomic Sci.">
        <title>Complete genome sequence of Allochromatium vinosum DSM 180(T).</title>
        <authorList>
            <person name="Weissgerber T."/>
            <person name="Zigann R."/>
            <person name="Bruce D."/>
            <person name="Chang Y.J."/>
            <person name="Detter J.C."/>
            <person name="Han C."/>
            <person name="Hauser L."/>
            <person name="Jeffries C.D."/>
            <person name="Land M."/>
            <person name="Munk A.C."/>
            <person name="Tapia R."/>
            <person name="Dahl C."/>
        </authorList>
    </citation>
    <scope>NUCLEOTIDE SEQUENCE [LARGE SCALE GENOMIC DNA]</scope>
    <source>
        <strain evidence="2">ATCC 17899 / DSM 180 / NBRC 103801 / NCIMB 10441 / D</strain>
    </source>
</reference>
<evidence type="ECO:0000313" key="2">
    <source>
        <dbReference type="Proteomes" id="UP000001441"/>
    </source>
</evidence>
<gene>
    <name evidence="1" type="ordered locus">Alvin_2099</name>
</gene>
<organism evidence="1 2">
    <name type="scientific">Allochromatium vinosum (strain ATCC 17899 / DSM 180 / NBRC 103801 / NCIMB 10441 / D)</name>
    <name type="common">Chromatium vinosum</name>
    <dbReference type="NCBI Taxonomy" id="572477"/>
    <lineage>
        <taxon>Bacteria</taxon>
        <taxon>Pseudomonadati</taxon>
        <taxon>Pseudomonadota</taxon>
        <taxon>Gammaproteobacteria</taxon>
        <taxon>Chromatiales</taxon>
        <taxon>Chromatiaceae</taxon>
        <taxon>Allochromatium</taxon>
    </lineage>
</organism>
<evidence type="ECO:0000313" key="1">
    <source>
        <dbReference type="EMBL" id="ADC63021.1"/>
    </source>
</evidence>
<dbReference type="EMBL" id="CP001896">
    <property type="protein sequence ID" value="ADC63021.1"/>
    <property type="molecule type" value="Genomic_DNA"/>
</dbReference>
<protein>
    <submittedName>
        <fullName evidence="1">Uncharacterized protein</fullName>
    </submittedName>
</protein>
<sequence length="197" mass="22525">MPSHIETVKLQPVRLEIRHQIPGRIRLHLPGLREDPFSSARLMRALGQVEGVRGVRWNPACASLVVWHRRAGRLTQAELSEILDPVLQPVVSYWPARIEAAKAARPATKTSARTPSTRMVPARTPAAWTANWRTWLPQIDAWRWRPTVELQSAATSSPSQPSCRLCQLKLALARWIFNDIWRCWTHELTTSQRPQAR</sequence>
<dbReference type="KEGG" id="alv:Alvin_2099"/>
<accession>D3RV89</accession>
<proteinExistence type="predicted"/>
<dbReference type="eggNOG" id="ENOG5032YSN">
    <property type="taxonomic scope" value="Bacteria"/>
</dbReference>
<dbReference type="STRING" id="572477.Alvin_2099"/>
<keyword evidence="2" id="KW-1185">Reference proteome</keyword>
<dbReference type="RefSeq" id="WP_012971293.1">
    <property type="nucleotide sequence ID" value="NC_013851.1"/>
</dbReference>
<dbReference type="OrthoDB" id="5772565at2"/>
<dbReference type="Proteomes" id="UP000001441">
    <property type="component" value="Chromosome"/>
</dbReference>
<dbReference type="Pfam" id="PF19991">
    <property type="entry name" value="HMA_2"/>
    <property type="match status" value="1"/>
</dbReference>
<dbReference type="HOGENOM" id="CLU_1593815_0_0_6"/>
<name>D3RV89_ALLVD</name>